<keyword evidence="1" id="KW-1133">Transmembrane helix</keyword>
<comment type="caution">
    <text evidence="2">The sequence shown here is derived from an EMBL/GenBank/DDBJ whole genome shotgun (WGS) entry which is preliminary data.</text>
</comment>
<evidence type="ECO:0000313" key="2">
    <source>
        <dbReference type="EMBL" id="TWP51068.1"/>
    </source>
</evidence>
<keyword evidence="1" id="KW-0812">Transmembrane</keyword>
<reference evidence="2 3" key="1">
    <citation type="submission" date="2019-07" db="EMBL/GenBank/DDBJ databases">
        <title>Lentzea xizangensis sp. nov., isolated from Qinghai-Tibetan Plateau Soils.</title>
        <authorList>
            <person name="Huang J."/>
        </authorList>
    </citation>
    <scope>NUCLEOTIDE SEQUENCE [LARGE SCALE GENOMIC DNA]</scope>
    <source>
        <strain evidence="2 3">FXJ1.1311</strain>
    </source>
</reference>
<accession>A0A563EU63</accession>
<gene>
    <name evidence="2" type="ORF">FKR81_17735</name>
</gene>
<dbReference type="OrthoDB" id="3392476at2"/>
<feature type="transmembrane region" description="Helical" evidence="1">
    <location>
        <begin position="96"/>
        <end position="114"/>
    </location>
</feature>
<dbReference type="Proteomes" id="UP000316639">
    <property type="component" value="Unassembled WGS sequence"/>
</dbReference>
<sequence>MIGTLDLTVGAMRRTISVYALGPYRWVFDSAVLLLAAGSLAILAVLVHRGLARWRSGGAVALVLWSVGLALVVAFPKHDWSVGPSASGSIHRFASMMAFISLPIAMMLLARPWLRHREWAGHARWTFGFGVLSVLAFTPILYAIVMNVVAGTAWWRVFPLGYTERLLVVTEVAALLVVAVWALASTGRRALPRSASRSPVAAA</sequence>
<organism evidence="2 3">
    <name type="scientific">Lentzea tibetensis</name>
    <dbReference type="NCBI Taxonomy" id="2591470"/>
    <lineage>
        <taxon>Bacteria</taxon>
        <taxon>Bacillati</taxon>
        <taxon>Actinomycetota</taxon>
        <taxon>Actinomycetes</taxon>
        <taxon>Pseudonocardiales</taxon>
        <taxon>Pseudonocardiaceae</taxon>
        <taxon>Lentzea</taxon>
    </lineage>
</organism>
<feature type="transmembrane region" description="Helical" evidence="1">
    <location>
        <begin position="59"/>
        <end position="76"/>
    </location>
</feature>
<dbReference type="InterPro" id="IPR009339">
    <property type="entry name" value="DUF998"/>
</dbReference>
<feature type="transmembrane region" description="Helical" evidence="1">
    <location>
        <begin position="165"/>
        <end position="184"/>
    </location>
</feature>
<dbReference type="EMBL" id="VOBR01000010">
    <property type="protein sequence ID" value="TWP51068.1"/>
    <property type="molecule type" value="Genomic_DNA"/>
</dbReference>
<dbReference type="AlphaFoldDB" id="A0A563EU63"/>
<feature type="transmembrane region" description="Helical" evidence="1">
    <location>
        <begin position="126"/>
        <end position="145"/>
    </location>
</feature>
<proteinExistence type="predicted"/>
<protein>
    <submittedName>
        <fullName evidence="2">DUF998 domain-containing protein</fullName>
    </submittedName>
</protein>
<evidence type="ECO:0000313" key="3">
    <source>
        <dbReference type="Proteomes" id="UP000316639"/>
    </source>
</evidence>
<keyword evidence="1" id="KW-0472">Membrane</keyword>
<name>A0A563EU63_9PSEU</name>
<evidence type="ECO:0000256" key="1">
    <source>
        <dbReference type="SAM" id="Phobius"/>
    </source>
</evidence>
<keyword evidence="3" id="KW-1185">Reference proteome</keyword>
<feature type="transmembrane region" description="Helical" evidence="1">
    <location>
        <begin position="26"/>
        <end position="47"/>
    </location>
</feature>
<dbReference type="Pfam" id="PF06197">
    <property type="entry name" value="DUF998"/>
    <property type="match status" value="1"/>
</dbReference>